<dbReference type="PROSITE" id="PS50929">
    <property type="entry name" value="ABC_TM1F"/>
    <property type="match status" value="1"/>
</dbReference>
<evidence type="ECO:0000259" key="10">
    <source>
        <dbReference type="PROSITE" id="PS50893"/>
    </source>
</evidence>
<evidence type="ECO:0000256" key="4">
    <source>
        <dbReference type="ARBA" id="ARBA00022692"/>
    </source>
</evidence>
<evidence type="ECO:0000256" key="7">
    <source>
        <dbReference type="ARBA" id="ARBA00022989"/>
    </source>
</evidence>
<keyword evidence="3" id="KW-1003">Cell membrane</keyword>
<evidence type="ECO:0000256" key="1">
    <source>
        <dbReference type="ARBA" id="ARBA00004651"/>
    </source>
</evidence>
<dbReference type="Proteomes" id="UP000250443">
    <property type="component" value="Unassembled WGS sequence"/>
</dbReference>
<dbReference type="Gene3D" id="1.20.1560.10">
    <property type="entry name" value="ABC transporter type 1, transmembrane domain"/>
    <property type="match status" value="1"/>
</dbReference>
<dbReference type="PROSITE" id="PS00211">
    <property type="entry name" value="ABC_TRANSPORTER_1"/>
    <property type="match status" value="1"/>
</dbReference>
<dbReference type="FunFam" id="3.40.50.300:FF:000221">
    <property type="entry name" value="Multidrug ABC transporter ATP-binding protein"/>
    <property type="match status" value="1"/>
</dbReference>
<gene>
    <name evidence="12" type="primary">msbA_1</name>
    <name evidence="12" type="ORF">NCTC11842_00799</name>
</gene>
<dbReference type="SMART" id="SM00382">
    <property type="entry name" value="AAA"/>
    <property type="match status" value="1"/>
</dbReference>
<dbReference type="InterPro" id="IPR003593">
    <property type="entry name" value="AAA+_ATPase"/>
</dbReference>
<dbReference type="SUPFAM" id="SSF52540">
    <property type="entry name" value="P-loop containing nucleoside triphosphate hydrolases"/>
    <property type="match status" value="1"/>
</dbReference>
<feature type="domain" description="ABC transmembrane type-1" evidence="11">
    <location>
        <begin position="56"/>
        <end position="349"/>
    </location>
</feature>
<dbReference type="GO" id="GO:0015421">
    <property type="term" value="F:ABC-type oligopeptide transporter activity"/>
    <property type="evidence" value="ECO:0007669"/>
    <property type="project" value="TreeGrafter"/>
</dbReference>
<dbReference type="EC" id="3.6.3.-" evidence="12"/>
<evidence type="ECO:0000256" key="6">
    <source>
        <dbReference type="ARBA" id="ARBA00022840"/>
    </source>
</evidence>
<dbReference type="InterPro" id="IPR039421">
    <property type="entry name" value="Type_1_exporter"/>
</dbReference>
<dbReference type="InterPro" id="IPR027417">
    <property type="entry name" value="P-loop_NTPase"/>
</dbReference>
<keyword evidence="8 9" id="KW-0472">Membrane</keyword>
<dbReference type="AlphaFoldDB" id="A0A2X2C7B7"/>
<reference evidence="12 13" key="1">
    <citation type="submission" date="2018-06" db="EMBL/GenBank/DDBJ databases">
        <authorList>
            <consortium name="Pathogen Informatics"/>
            <person name="Doyle S."/>
        </authorList>
    </citation>
    <scope>NUCLEOTIDE SEQUENCE [LARGE SCALE GENOMIC DNA]</scope>
    <source>
        <strain evidence="12 13">NCTC11842</strain>
    </source>
</reference>
<keyword evidence="4 9" id="KW-0812">Transmembrane</keyword>
<protein>
    <submittedName>
        <fullName evidence="12">ABC transporter, transmembrane region:ABC transporter</fullName>
        <ecNumber evidence="12">3.6.3.-</ecNumber>
    </submittedName>
</protein>
<organism evidence="12 13">
    <name type="scientific">Pseudomonas luteola</name>
    <dbReference type="NCBI Taxonomy" id="47886"/>
    <lineage>
        <taxon>Bacteria</taxon>
        <taxon>Pseudomonadati</taxon>
        <taxon>Pseudomonadota</taxon>
        <taxon>Gammaproteobacteria</taxon>
        <taxon>Pseudomonadales</taxon>
        <taxon>Pseudomonadaceae</taxon>
        <taxon>Pseudomonas</taxon>
    </lineage>
</organism>
<feature type="transmembrane region" description="Helical" evidence="9">
    <location>
        <begin position="53"/>
        <end position="76"/>
    </location>
</feature>
<proteinExistence type="predicted"/>
<evidence type="ECO:0000256" key="8">
    <source>
        <dbReference type="ARBA" id="ARBA00023136"/>
    </source>
</evidence>
<accession>A0A2X2C7B7</accession>
<evidence type="ECO:0000256" key="5">
    <source>
        <dbReference type="ARBA" id="ARBA00022741"/>
    </source>
</evidence>
<dbReference type="PROSITE" id="PS50893">
    <property type="entry name" value="ABC_TRANSPORTER_2"/>
    <property type="match status" value="1"/>
</dbReference>
<keyword evidence="5" id="KW-0547">Nucleotide-binding</keyword>
<keyword evidence="2" id="KW-0813">Transport</keyword>
<evidence type="ECO:0000256" key="9">
    <source>
        <dbReference type="SAM" id="Phobius"/>
    </source>
</evidence>
<dbReference type="GO" id="GO:0005524">
    <property type="term" value="F:ATP binding"/>
    <property type="evidence" value="ECO:0007669"/>
    <property type="project" value="UniProtKB-KW"/>
</dbReference>
<dbReference type="PANTHER" id="PTHR43394:SF1">
    <property type="entry name" value="ATP-BINDING CASSETTE SUB-FAMILY B MEMBER 10, MITOCHONDRIAL"/>
    <property type="match status" value="1"/>
</dbReference>
<dbReference type="GO" id="GO:0005886">
    <property type="term" value="C:plasma membrane"/>
    <property type="evidence" value="ECO:0007669"/>
    <property type="project" value="UniProtKB-SubCell"/>
</dbReference>
<keyword evidence="7 9" id="KW-1133">Transmembrane helix</keyword>
<evidence type="ECO:0000313" key="13">
    <source>
        <dbReference type="Proteomes" id="UP000250443"/>
    </source>
</evidence>
<keyword evidence="12" id="KW-0378">Hydrolase</keyword>
<feature type="domain" description="ABC transporter" evidence="10">
    <location>
        <begin position="382"/>
        <end position="623"/>
    </location>
</feature>
<sequence length="629" mass="70362">MAAFLTDFPARNALQYPMTAIPPAPRQPWRHRALSLFQYSSRALGLVWSTSPALTLGLALATVVAGVLPALAAWLGKQIVDSVVAAMQLHQTQGNVLLSPVLWLLAMEAGVVALIAAAQRGLSVQQSLLRVLLGQKVNLMILEKAQQLSLVQFEDSEFYDKLTRARREASIRPLSLVNKLFSLMQNGLSLISFAILLIHFSPWALLILVVGALPVFFAEAKFSGDAFRLFRRRSPEARMQGYLEAVLAREDHIKEVKLFGLAPRLLQRYRDIFTQLYAEDRALTIRRDTWGFLLGLLGTLAFYAAYVWIVVDTVHGRISLGEMTMYLLLFRQGQTAVSSSLTAISGMYEDNLYLSNLYEYLEQPVAAEQGDLRQGKTPGDGIRFEQVGFHYPGVSRAALEGINLHLRPGESLALVGENGSGKTTLIKLLTRLYTPSEGRILLDGSDLQEWNTDALRQRIGVIFQDFIRYQFSAGENLGVGDVEAFDDEQRWQEAAERGRSSDFIERLDQGYQTQLGRWFKGGQELSGGQWQKIALSRSYMRTQADILVLDEPTAAMDAAAEAEVFEQFRQHAQGKMTILISHRFSTVRSADQIVVLEHGRIIEQGRHDALVAQDGRYAHLFQLQAQGYR</sequence>
<comment type="subcellular location">
    <subcellularLocation>
        <location evidence="1">Cell membrane</location>
        <topology evidence="1">Multi-pass membrane protein</topology>
    </subcellularLocation>
</comment>
<dbReference type="Gene3D" id="3.40.50.300">
    <property type="entry name" value="P-loop containing nucleotide triphosphate hydrolases"/>
    <property type="match status" value="1"/>
</dbReference>
<dbReference type="GO" id="GO:0016887">
    <property type="term" value="F:ATP hydrolysis activity"/>
    <property type="evidence" value="ECO:0007669"/>
    <property type="project" value="InterPro"/>
</dbReference>
<name>A0A2X2C7B7_PSELU</name>
<feature type="transmembrane region" description="Helical" evidence="9">
    <location>
        <begin position="96"/>
        <end position="118"/>
    </location>
</feature>
<dbReference type="InterPro" id="IPR011527">
    <property type="entry name" value="ABC1_TM_dom"/>
</dbReference>
<dbReference type="PANTHER" id="PTHR43394">
    <property type="entry name" value="ATP-DEPENDENT PERMEASE MDL1, MITOCHONDRIAL"/>
    <property type="match status" value="1"/>
</dbReference>
<evidence type="ECO:0000313" key="12">
    <source>
        <dbReference type="EMBL" id="SPZ02761.1"/>
    </source>
</evidence>
<evidence type="ECO:0000256" key="2">
    <source>
        <dbReference type="ARBA" id="ARBA00022448"/>
    </source>
</evidence>
<dbReference type="InterPro" id="IPR036640">
    <property type="entry name" value="ABC1_TM_sf"/>
</dbReference>
<dbReference type="InterPro" id="IPR017871">
    <property type="entry name" value="ABC_transporter-like_CS"/>
</dbReference>
<evidence type="ECO:0000256" key="3">
    <source>
        <dbReference type="ARBA" id="ARBA00022475"/>
    </source>
</evidence>
<dbReference type="SUPFAM" id="SSF90123">
    <property type="entry name" value="ABC transporter transmembrane region"/>
    <property type="match status" value="1"/>
</dbReference>
<keyword evidence="6" id="KW-0067">ATP-binding</keyword>
<feature type="transmembrane region" description="Helical" evidence="9">
    <location>
        <begin position="290"/>
        <end position="311"/>
    </location>
</feature>
<dbReference type="InterPro" id="IPR003439">
    <property type="entry name" value="ABC_transporter-like_ATP-bd"/>
</dbReference>
<dbReference type="EMBL" id="UAUF01000008">
    <property type="protein sequence ID" value="SPZ02761.1"/>
    <property type="molecule type" value="Genomic_DNA"/>
</dbReference>
<evidence type="ECO:0000259" key="11">
    <source>
        <dbReference type="PROSITE" id="PS50929"/>
    </source>
</evidence>
<dbReference type="Pfam" id="PF00005">
    <property type="entry name" value="ABC_tran"/>
    <property type="match status" value="1"/>
</dbReference>